<dbReference type="PANTHER" id="PTHR42840:SF3">
    <property type="entry name" value="BINDING ROSSMANN FOLD OXIDOREDUCTASE, PUTATIVE (AFU_ORTHOLOGUE AFUA_2G10240)-RELATED"/>
    <property type="match status" value="1"/>
</dbReference>
<dbReference type="Gene3D" id="3.30.360.10">
    <property type="entry name" value="Dihydrodipicolinate Reductase, domain 2"/>
    <property type="match status" value="1"/>
</dbReference>
<dbReference type="Pfam" id="PF01408">
    <property type="entry name" value="GFO_IDH_MocA"/>
    <property type="match status" value="1"/>
</dbReference>
<dbReference type="InterPro" id="IPR000683">
    <property type="entry name" value="Gfo/Idh/MocA-like_OxRdtase_N"/>
</dbReference>
<evidence type="ECO:0000259" key="2">
    <source>
        <dbReference type="Pfam" id="PF01408"/>
    </source>
</evidence>
<dbReference type="GO" id="GO:0016491">
    <property type="term" value="F:oxidoreductase activity"/>
    <property type="evidence" value="ECO:0007669"/>
    <property type="project" value="UniProtKB-KW"/>
</dbReference>
<feature type="domain" description="Gfo/Idh/MocA-like oxidoreductase N-terminal" evidence="2">
    <location>
        <begin position="75"/>
        <end position="159"/>
    </location>
</feature>
<gene>
    <name evidence="3" type="ORF">CTAYLR_006358</name>
</gene>
<dbReference type="GO" id="GO:0006740">
    <property type="term" value="P:NADPH regeneration"/>
    <property type="evidence" value="ECO:0007669"/>
    <property type="project" value="TreeGrafter"/>
</dbReference>
<proteinExistence type="predicted"/>
<reference evidence="3" key="1">
    <citation type="submission" date="2023-01" db="EMBL/GenBank/DDBJ databases">
        <title>Metagenome sequencing of chrysophaentin producing Chrysophaeum taylorii.</title>
        <authorList>
            <person name="Davison J."/>
            <person name="Bewley C."/>
        </authorList>
    </citation>
    <scope>NUCLEOTIDE SEQUENCE</scope>
    <source>
        <strain evidence="3">NIES-1699</strain>
    </source>
</reference>
<keyword evidence="4" id="KW-1185">Reference proteome</keyword>
<protein>
    <recommendedName>
        <fullName evidence="2">Gfo/Idh/MocA-like oxidoreductase N-terminal domain-containing protein</fullName>
    </recommendedName>
</protein>
<evidence type="ECO:0000313" key="4">
    <source>
        <dbReference type="Proteomes" id="UP001230188"/>
    </source>
</evidence>
<dbReference type="GO" id="GO:0005737">
    <property type="term" value="C:cytoplasm"/>
    <property type="evidence" value="ECO:0007669"/>
    <property type="project" value="TreeGrafter"/>
</dbReference>
<accession>A0AAD7XI86</accession>
<dbReference type="Gene3D" id="3.40.50.720">
    <property type="entry name" value="NAD(P)-binding Rossmann-like Domain"/>
    <property type="match status" value="1"/>
</dbReference>
<dbReference type="EMBL" id="JAQMWT010000587">
    <property type="protein sequence ID" value="KAJ8599129.1"/>
    <property type="molecule type" value="Genomic_DNA"/>
</dbReference>
<keyword evidence="1" id="KW-0560">Oxidoreductase</keyword>
<name>A0AAD7XI86_9STRA</name>
<evidence type="ECO:0000313" key="3">
    <source>
        <dbReference type="EMBL" id="KAJ8599129.1"/>
    </source>
</evidence>
<dbReference type="AlphaFoldDB" id="A0AAD7XI86"/>
<evidence type="ECO:0000256" key="1">
    <source>
        <dbReference type="ARBA" id="ARBA00023002"/>
    </source>
</evidence>
<dbReference type="GO" id="GO:0000166">
    <property type="term" value="F:nucleotide binding"/>
    <property type="evidence" value="ECO:0007669"/>
    <property type="project" value="InterPro"/>
</dbReference>
<comment type="caution">
    <text evidence="3">The sequence shown here is derived from an EMBL/GenBank/DDBJ whole genome shotgun (WGS) entry which is preliminary data.</text>
</comment>
<dbReference type="InterPro" id="IPR036291">
    <property type="entry name" value="NAD(P)-bd_dom_sf"/>
</dbReference>
<organism evidence="3 4">
    <name type="scientific">Chrysophaeum taylorii</name>
    <dbReference type="NCBI Taxonomy" id="2483200"/>
    <lineage>
        <taxon>Eukaryota</taxon>
        <taxon>Sar</taxon>
        <taxon>Stramenopiles</taxon>
        <taxon>Ochrophyta</taxon>
        <taxon>Pelagophyceae</taxon>
        <taxon>Pelagomonadales</taxon>
        <taxon>Pelagomonadaceae</taxon>
        <taxon>Chrysophaeum</taxon>
    </lineage>
</organism>
<sequence>MLMSTKMMTMRRVVARGFATTEVALVGCGVPGRGMGWYHAKQIIDGEVPSAKLTDVVEPWFLGGGASGPGGSEFAEFKKAVEPTGVRFHESFATMPKPDGKKMAMICTRTADMPKYVTDSIENGISHVFLEKPGAPTVGELEDMAAKAKAAGVEIYMGYNKNVTAYVTKGRQALGKVPDGEFTLVHHNAYTLEELDECFERNAEGMLKNMAIHELALLVSFFGASADSIKSVVADKAYSSFETRVGPSSGKKFSDFSKIAFTITTAAGQKLTVKADRCGGLMPGGAMADGAMMYAAVEAGGVIHERAIMPDKDLLAVVEERTAKNPTYMPYFHTQHDDYITLKERCCAAILAGAQPEGIATIQIGVDTLKLAEALKPMLEKQLI</sequence>
<dbReference type="PANTHER" id="PTHR42840">
    <property type="entry name" value="NAD(P)-BINDING ROSSMANN-FOLD SUPERFAMILY PROTEIN-RELATED"/>
    <property type="match status" value="1"/>
</dbReference>
<dbReference type="SUPFAM" id="SSF51735">
    <property type="entry name" value="NAD(P)-binding Rossmann-fold domains"/>
    <property type="match status" value="1"/>
</dbReference>
<dbReference type="Proteomes" id="UP001230188">
    <property type="component" value="Unassembled WGS sequence"/>
</dbReference>